<evidence type="ECO:0000256" key="4">
    <source>
        <dbReference type="ARBA" id="ARBA00023136"/>
    </source>
</evidence>
<evidence type="ECO:0000256" key="1">
    <source>
        <dbReference type="ARBA" id="ARBA00004141"/>
    </source>
</evidence>
<name>A0A401L640_ASPAW</name>
<keyword evidence="3 5" id="KW-1133">Transmembrane helix</keyword>
<dbReference type="Pfam" id="PF07690">
    <property type="entry name" value="MFS_1"/>
    <property type="match status" value="1"/>
</dbReference>
<evidence type="ECO:0000313" key="8">
    <source>
        <dbReference type="Proteomes" id="UP000286921"/>
    </source>
</evidence>
<feature type="transmembrane region" description="Helical" evidence="5">
    <location>
        <begin position="12"/>
        <end position="33"/>
    </location>
</feature>
<gene>
    <name evidence="7" type="ORF">AAWM_09852</name>
</gene>
<feature type="transmembrane region" description="Helical" evidence="5">
    <location>
        <begin position="45"/>
        <end position="70"/>
    </location>
</feature>
<feature type="domain" description="Major facilitator superfamily (MFS) profile" evidence="6">
    <location>
        <begin position="1"/>
        <end position="164"/>
    </location>
</feature>
<dbReference type="Proteomes" id="UP000286921">
    <property type="component" value="Unassembled WGS sequence"/>
</dbReference>
<sequence length="164" mass="17869">MALNKSNYGVLLLLRVLQSLGASAAFAISYGIVTDVCVPSERGRMMGCVSMALNLGTCVGPIMGGLVVYLSGDIELVFWALFIVEILLFFVVGILLPETGRNVVGNGSDRTKVKAWHRSWWSYITAVGFSLDKKNDTREEKPAGNTEQRPSGRARKGIFAQLNI</sequence>
<evidence type="ECO:0000256" key="5">
    <source>
        <dbReference type="SAM" id="Phobius"/>
    </source>
</evidence>
<proteinExistence type="predicted"/>
<dbReference type="InterPro" id="IPR011701">
    <property type="entry name" value="MFS"/>
</dbReference>
<evidence type="ECO:0000313" key="7">
    <source>
        <dbReference type="EMBL" id="GCB26967.1"/>
    </source>
</evidence>
<dbReference type="AlphaFoldDB" id="A0A401L640"/>
<dbReference type="Gene3D" id="1.20.1720.10">
    <property type="entry name" value="Multidrug resistance protein D"/>
    <property type="match status" value="1"/>
</dbReference>
<dbReference type="STRING" id="105351.A0A401L640"/>
<comment type="subcellular location">
    <subcellularLocation>
        <location evidence="1">Membrane</location>
        <topology evidence="1">Multi-pass membrane protein</topology>
    </subcellularLocation>
</comment>
<accession>A0A401L640</accession>
<evidence type="ECO:0000256" key="3">
    <source>
        <dbReference type="ARBA" id="ARBA00022989"/>
    </source>
</evidence>
<evidence type="ECO:0000259" key="6">
    <source>
        <dbReference type="PROSITE" id="PS50850"/>
    </source>
</evidence>
<dbReference type="SUPFAM" id="SSF103473">
    <property type="entry name" value="MFS general substrate transporter"/>
    <property type="match status" value="1"/>
</dbReference>
<reference evidence="7 8" key="1">
    <citation type="submission" date="2016-09" db="EMBL/GenBank/DDBJ databases">
        <title>Aspergillus awamori IFM 58123T.</title>
        <authorList>
            <person name="Kusuya Y."/>
            <person name="Shimizu M."/>
            <person name="Takahashi H."/>
            <person name="Yaguchi T."/>
        </authorList>
    </citation>
    <scope>NUCLEOTIDE SEQUENCE [LARGE SCALE GENOMIC DNA]</scope>
    <source>
        <strain evidence="7 8">IFM 58123</strain>
    </source>
</reference>
<dbReference type="PANTHER" id="PTHR23502:SF151">
    <property type="entry name" value="MAJOR FACILITATOR SUPERFAMILY (MFS) PROFILE DOMAIN-CONTAINING PROTEIN"/>
    <property type="match status" value="1"/>
</dbReference>
<dbReference type="PANTHER" id="PTHR23502">
    <property type="entry name" value="MAJOR FACILITATOR SUPERFAMILY"/>
    <property type="match status" value="1"/>
</dbReference>
<comment type="caution">
    <text evidence="7">The sequence shown here is derived from an EMBL/GenBank/DDBJ whole genome shotgun (WGS) entry which is preliminary data.</text>
</comment>
<protein>
    <submittedName>
        <fullName evidence="7">Probable transporter AQR1</fullName>
    </submittedName>
</protein>
<dbReference type="GO" id="GO:0005886">
    <property type="term" value="C:plasma membrane"/>
    <property type="evidence" value="ECO:0007669"/>
    <property type="project" value="TreeGrafter"/>
</dbReference>
<dbReference type="InterPro" id="IPR036259">
    <property type="entry name" value="MFS_trans_sf"/>
</dbReference>
<keyword evidence="2 5" id="KW-0812">Transmembrane</keyword>
<keyword evidence="8" id="KW-1185">Reference proteome</keyword>
<evidence type="ECO:0000256" key="2">
    <source>
        <dbReference type="ARBA" id="ARBA00022692"/>
    </source>
</evidence>
<organism evidence="7 8">
    <name type="scientific">Aspergillus awamori</name>
    <name type="common">Black koji mold</name>
    <dbReference type="NCBI Taxonomy" id="105351"/>
    <lineage>
        <taxon>Eukaryota</taxon>
        <taxon>Fungi</taxon>
        <taxon>Dikarya</taxon>
        <taxon>Ascomycota</taxon>
        <taxon>Pezizomycotina</taxon>
        <taxon>Eurotiomycetes</taxon>
        <taxon>Eurotiomycetidae</taxon>
        <taxon>Eurotiales</taxon>
        <taxon>Aspergillaceae</taxon>
        <taxon>Aspergillus</taxon>
    </lineage>
</organism>
<dbReference type="EMBL" id="BDHI01000028">
    <property type="protein sequence ID" value="GCB26967.1"/>
    <property type="molecule type" value="Genomic_DNA"/>
</dbReference>
<keyword evidence="4 5" id="KW-0472">Membrane</keyword>
<dbReference type="GO" id="GO:0022857">
    <property type="term" value="F:transmembrane transporter activity"/>
    <property type="evidence" value="ECO:0007669"/>
    <property type="project" value="InterPro"/>
</dbReference>
<dbReference type="InterPro" id="IPR020846">
    <property type="entry name" value="MFS_dom"/>
</dbReference>
<feature type="transmembrane region" description="Helical" evidence="5">
    <location>
        <begin position="76"/>
        <end position="96"/>
    </location>
</feature>
<dbReference type="PROSITE" id="PS50850">
    <property type="entry name" value="MFS"/>
    <property type="match status" value="1"/>
</dbReference>